<organism evidence="1">
    <name type="scientific">Tetraodon nigroviridis</name>
    <name type="common">Spotted green pufferfish</name>
    <name type="synonym">Chelonodon nigroviridis</name>
    <dbReference type="NCBI Taxonomy" id="99883"/>
    <lineage>
        <taxon>Eukaryota</taxon>
        <taxon>Metazoa</taxon>
        <taxon>Chordata</taxon>
        <taxon>Craniata</taxon>
        <taxon>Vertebrata</taxon>
        <taxon>Euteleostomi</taxon>
        <taxon>Actinopterygii</taxon>
        <taxon>Neopterygii</taxon>
        <taxon>Teleostei</taxon>
        <taxon>Neoteleostei</taxon>
        <taxon>Acanthomorphata</taxon>
        <taxon>Eupercaria</taxon>
        <taxon>Tetraodontiformes</taxon>
        <taxon>Tetradontoidea</taxon>
        <taxon>Tetraodontidae</taxon>
        <taxon>Tetraodon</taxon>
    </lineage>
</organism>
<feature type="non-terminal residue" evidence="1">
    <location>
        <position position="1"/>
    </location>
</feature>
<dbReference type="KEGG" id="tng:GSTEN00038506G001"/>
<evidence type="ECO:0000313" key="1">
    <source>
        <dbReference type="EMBL" id="CAG13826.1"/>
    </source>
</evidence>
<proteinExistence type="predicted"/>
<reference evidence="1" key="2">
    <citation type="submission" date="2004-02" db="EMBL/GenBank/DDBJ databases">
        <authorList>
            <consortium name="Genoscope"/>
            <consortium name="Whitehead Institute Centre for Genome Research"/>
        </authorList>
    </citation>
    <scope>NUCLEOTIDE SEQUENCE</scope>
</reference>
<protein>
    <submittedName>
        <fullName evidence="1">(spotted green pufferfish) hypothetical protein</fullName>
    </submittedName>
</protein>
<reference evidence="1" key="1">
    <citation type="journal article" date="2004" name="Nature">
        <title>Genome duplication in the teleost fish Tetraodon nigroviridis reveals the early vertebrate proto-karyotype.</title>
        <authorList>
            <person name="Jaillon O."/>
            <person name="Aury J.-M."/>
            <person name="Brunet F."/>
            <person name="Petit J.-L."/>
            <person name="Stange-Thomann N."/>
            <person name="Mauceli E."/>
            <person name="Bouneau L."/>
            <person name="Fischer C."/>
            <person name="Ozouf-Costaz C."/>
            <person name="Bernot A."/>
            <person name="Nicaud S."/>
            <person name="Jaffe D."/>
            <person name="Fisher S."/>
            <person name="Lutfalla G."/>
            <person name="Dossat C."/>
            <person name="Segurens B."/>
            <person name="Dasilva C."/>
            <person name="Salanoubat M."/>
            <person name="Levy M."/>
            <person name="Boudet N."/>
            <person name="Castellano S."/>
            <person name="Anthouard V."/>
            <person name="Jubin C."/>
            <person name="Castelli V."/>
            <person name="Katinka M."/>
            <person name="Vacherie B."/>
            <person name="Biemont C."/>
            <person name="Skalli Z."/>
            <person name="Cattolico L."/>
            <person name="Poulain J."/>
            <person name="De Berardinis V."/>
            <person name="Cruaud C."/>
            <person name="Duprat S."/>
            <person name="Brottier P."/>
            <person name="Coutanceau J.-P."/>
            <person name="Gouzy J."/>
            <person name="Parra G."/>
            <person name="Lardier G."/>
            <person name="Chapple C."/>
            <person name="McKernan K.J."/>
            <person name="McEwan P."/>
            <person name="Bosak S."/>
            <person name="Kellis M."/>
            <person name="Volff J.-N."/>
            <person name="Guigo R."/>
            <person name="Zody M.C."/>
            <person name="Mesirov J."/>
            <person name="Lindblad-Toh K."/>
            <person name="Birren B."/>
            <person name="Nusbaum C."/>
            <person name="Kahn D."/>
            <person name="Robinson-Rechavi M."/>
            <person name="Laudet V."/>
            <person name="Schachter V."/>
            <person name="Quetier F."/>
            <person name="Saurin W."/>
            <person name="Scarpelli C."/>
            <person name="Wincker P."/>
            <person name="Lander E.S."/>
            <person name="Weissenbach J."/>
            <person name="Roest Crollius H."/>
        </authorList>
    </citation>
    <scope>NUCLEOTIDE SEQUENCE [LARGE SCALE GENOMIC DNA]</scope>
</reference>
<gene>
    <name evidence="1" type="ORF">GSTENG00038506001</name>
</gene>
<dbReference type="AlphaFoldDB" id="Q4RCQ7"/>
<dbReference type="Gene3D" id="3.30.470.20">
    <property type="entry name" value="ATP-grasp fold, B domain"/>
    <property type="match status" value="1"/>
</dbReference>
<sequence>VLQEHPVVITKFIRGAREVEVDAVAKDGRV</sequence>
<name>Q4RCQ7_TETNG</name>
<dbReference type="EMBL" id="CAAE01018280">
    <property type="protein sequence ID" value="CAG13826.1"/>
    <property type="molecule type" value="Genomic_DNA"/>
</dbReference>
<accession>Q4RCQ7</accession>
<dbReference type="OrthoDB" id="8764811at2759"/>
<comment type="caution">
    <text evidence="1">The sequence shown here is derived from an EMBL/GenBank/DDBJ whole genome shotgun (WGS) entry which is preliminary data.</text>
</comment>
<feature type="non-terminal residue" evidence="1">
    <location>
        <position position="30"/>
    </location>
</feature>